<feature type="transmembrane region" description="Helical" evidence="13">
    <location>
        <begin position="215"/>
        <end position="233"/>
    </location>
</feature>
<dbReference type="InterPro" id="IPR000014">
    <property type="entry name" value="PAS"/>
</dbReference>
<protein>
    <recommendedName>
        <fullName evidence="10">Sensory/regulatory protein RpfC</fullName>
        <ecNumber evidence="2">2.7.13.3</ecNumber>
    </recommendedName>
</protein>
<dbReference type="InterPro" id="IPR001610">
    <property type="entry name" value="PAC"/>
</dbReference>
<feature type="domain" description="PAS" evidence="16">
    <location>
        <begin position="244"/>
        <end position="288"/>
    </location>
</feature>
<dbReference type="InterPro" id="IPR003594">
    <property type="entry name" value="HATPase_dom"/>
</dbReference>
<gene>
    <name evidence="18" type="ORF">EOD40_16735</name>
</gene>
<feature type="transmembrane region" description="Helical" evidence="13">
    <location>
        <begin position="43"/>
        <end position="62"/>
    </location>
</feature>
<dbReference type="PROSITE" id="PS50110">
    <property type="entry name" value="RESPONSE_REGULATORY"/>
    <property type="match status" value="1"/>
</dbReference>
<feature type="transmembrane region" description="Helical" evidence="13">
    <location>
        <begin position="146"/>
        <end position="163"/>
    </location>
</feature>
<dbReference type="RefSeq" id="WP_128197504.1">
    <property type="nucleotide sequence ID" value="NZ_SACJ01000015.1"/>
</dbReference>
<dbReference type="Gene3D" id="3.30.565.10">
    <property type="entry name" value="Histidine kinase-like ATPase, C-terminal domain"/>
    <property type="match status" value="1"/>
</dbReference>
<dbReference type="OrthoDB" id="9811889at2"/>
<feature type="domain" description="PAS" evidence="16">
    <location>
        <begin position="835"/>
        <end position="896"/>
    </location>
</feature>
<dbReference type="Gene3D" id="3.30.450.40">
    <property type="match status" value="2"/>
</dbReference>
<dbReference type="InterPro" id="IPR003018">
    <property type="entry name" value="GAF"/>
</dbReference>
<dbReference type="InterPro" id="IPR013655">
    <property type="entry name" value="PAS_fold_3"/>
</dbReference>
<dbReference type="SMART" id="SM00065">
    <property type="entry name" value="GAF"/>
    <property type="match status" value="2"/>
</dbReference>
<feature type="coiled-coil region" evidence="12">
    <location>
        <begin position="472"/>
        <end position="499"/>
    </location>
</feature>
<evidence type="ECO:0000256" key="12">
    <source>
        <dbReference type="SAM" id="Coils"/>
    </source>
</evidence>
<feature type="transmembrane region" description="Helical" evidence="13">
    <location>
        <begin position="114"/>
        <end position="134"/>
    </location>
</feature>
<dbReference type="CDD" id="cd00130">
    <property type="entry name" value="PAS"/>
    <property type="match status" value="2"/>
</dbReference>
<dbReference type="FunFam" id="1.10.287.130:FF:000002">
    <property type="entry name" value="Two-component osmosensing histidine kinase"/>
    <property type="match status" value="1"/>
</dbReference>
<feature type="transmembrane region" description="Helical" evidence="13">
    <location>
        <begin position="89"/>
        <end position="108"/>
    </location>
</feature>
<dbReference type="PANTHER" id="PTHR45339">
    <property type="entry name" value="HYBRID SIGNAL TRANSDUCTION HISTIDINE KINASE J"/>
    <property type="match status" value="1"/>
</dbReference>
<dbReference type="SUPFAM" id="SSF55785">
    <property type="entry name" value="PYP-like sensor domain (PAS domain)"/>
    <property type="match status" value="3"/>
</dbReference>
<dbReference type="InterPro" id="IPR035965">
    <property type="entry name" value="PAS-like_dom_sf"/>
</dbReference>
<dbReference type="NCBIfam" id="TIGR00229">
    <property type="entry name" value="sensory_box"/>
    <property type="match status" value="3"/>
</dbReference>
<dbReference type="InterPro" id="IPR036890">
    <property type="entry name" value="HATPase_C_sf"/>
</dbReference>
<comment type="subunit">
    <text evidence="9">At low DSF concentrations, interacts with RpfF.</text>
</comment>
<evidence type="ECO:0000259" key="15">
    <source>
        <dbReference type="PROSITE" id="PS50110"/>
    </source>
</evidence>
<dbReference type="PROSITE" id="PS50109">
    <property type="entry name" value="HIS_KIN"/>
    <property type="match status" value="1"/>
</dbReference>
<dbReference type="PANTHER" id="PTHR45339:SF1">
    <property type="entry name" value="HYBRID SIGNAL TRANSDUCTION HISTIDINE KINASE J"/>
    <property type="match status" value="1"/>
</dbReference>
<dbReference type="SMART" id="SM00388">
    <property type="entry name" value="HisKA"/>
    <property type="match status" value="1"/>
</dbReference>
<sequence length="1354" mass="156946">MILLYTFLLKTFTESIVSLSSGHNFTVIKMFDIMDQLPIDKNLYRTVVPFVFLIIFLLIYKFQRIKYALGNKFIRNFSPQNSENKEYQLYFLILGIIILILEITFEFFKLRPKSMLFINVSISLILIGIAYASTKSDFVFRNIKKIFRIIFVLTFFNVCRNLIHLTDDNIPFLSFLLFVYFSYNILKPSKFYWLFVVFTFSYLISASLLKLAPLNRLTVIFNYTLVVVFINYIRHMSIQNVNDKFQFYNQIINKGNSLIMAKNKSNKIVFCSENVKSILGYDIKEIMGFGYYNLTENPEITSKESFESQINDKIFIRKLRCKNGDIKFIQWNNKQFSDDLIIGIGQDISNEVQIQNQYRNLIENAQDFIYEIDLEGKIVFVNNYTLKTLGYAETEILNQHYSNFIREDYTTILNTFYNNSIQENGLEFPLLELPILKKNGEILWVTQKVMFSHNDLGKIKGFSSISRDITFFKNIEIEKQKREQKNKKYNENLKQFNAKSYSIQETLETKLKSILENTTKTIEANRVSYWEYFEDTIKCLQLYDLKTNEFTNGCQLTKELYPNYFQSIENKTPLVASDVKNNPITRELYADYLEENNIFSMIDTPVFINGELIGILCIEVTDANKQWDNEDINFARAIADSITIAFESKRRLEVEQKLTYKSDLLSAMSLCTERFLNVKNIDNVFSDVLIIIGKATNSYRSFYYQNDSTNQTISQKYRWTNGNDTLTELNPNYQNLPYSFFGEFNPDKIENKVYPVVVSNIKDPLLKKKLEALDAASLILFPVFVKNKFHGVLGLNDLNEGRIWADDEVQILQTLTMNIGSSIERIENEIAINESEEKFRLLANNIPGTVYLSENDEDYTKIYLNDEIEKLTGYPKEDFLEKRIRFKDLIHPDDLEKTLIKSSAKLSKLQAFHLTYRIINKKGDMVWIDEFIDTVVKNGEIKYIEGIMLDISKRKEAEKAIKAKEYAETANKAKSEFLANMSHEIRTPLNGIIGFTDLLMKTELNHIQEKHMITVNQSAHTLLEIVNDILDFSKIEAGKLELHIEKQKIKELLTQVVDLIHFEANQKNLKLELNIAEDVPNYFWIDIVRIKQVLINLLSNAVKFTEKGTVKLNISVKQKSSDTQTVIRFSVIDTGIGILEQNQRKIFKAFSQEDSSTTKKFGGTGLGLTISNKLLNLMNSHLKLKSEIGKGSCFYFDLDLKTNNQTLETKPSKQLTTTVENTNFLEANPNLQNSKILLVEDNKINMLLLKTIIKNTIPEASIFEASNGLEAIAQFENSLPDIIFMDIQMPIMNGYEATEEIRKLTLGKNVPIIAITAGTEKEERNKCIEMDMNDYISKPIVKGIIEKTLTKWIK</sequence>
<feature type="domain" description="PAC" evidence="17">
    <location>
        <begin position="912"/>
        <end position="963"/>
    </location>
</feature>
<dbReference type="InterPro" id="IPR003661">
    <property type="entry name" value="HisK_dim/P_dom"/>
</dbReference>
<dbReference type="EMBL" id="SACJ01000015">
    <property type="protein sequence ID" value="RVT71745.1"/>
    <property type="molecule type" value="Genomic_DNA"/>
</dbReference>
<dbReference type="SUPFAM" id="SSF55781">
    <property type="entry name" value="GAF domain-like"/>
    <property type="match status" value="2"/>
</dbReference>
<keyword evidence="19" id="KW-1185">Reference proteome</keyword>
<keyword evidence="13" id="KW-0472">Membrane</keyword>
<keyword evidence="13" id="KW-1133">Transmembrane helix</keyword>
<keyword evidence="5" id="KW-0547">Nucleotide-binding</keyword>
<dbReference type="Pfam" id="PF00989">
    <property type="entry name" value="PAS"/>
    <property type="match status" value="1"/>
</dbReference>
<accession>A0A437KL19</accession>
<dbReference type="FunFam" id="3.30.565.10:FF:000010">
    <property type="entry name" value="Sensor histidine kinase RcsC"/>
    <property type="match status" value="1"/>
</dbReference>
<dbReference type="InterPro" id="IPR036097">
    <property type="entry name" value="HisK_dim/P_sf"/>
</dbReference>
<dbReference type="Pfam" id="PF01590">
    <property type="entry name" value="GAF"/>
    <property type="match status" value="1"/>
</dbReference>
<dbReference type="Gene3D" id="3.30.450.20">
    <property type="entry name" value="PAS domain"/>
    <property type="match status" value="3"/>
</dbReference>
<dbReference type="Pfam" id="PF13426">
    <property type="entry name" value="PAS_9"/>
    <property type="match status" value="1"/>
</dbReference>
<dbReference type="CDD" id="cd16922">
    <property type="entry name" value="HATPase_EvgS-ArcB-TorS-like"/>
    <property type="match status" value="1"/>
</dbReference>
<dbReference type="SUPFAM" id="SSF52172">
    <property type="entry name" value="CheY-like"/>
    <property type="match status" value="1"/>
</dbReference>
<evidence type="ECO:0000256" key="7">
    <source>
        <dbReference type="ARBA" id="ARBA00022840"/>
    </source>
</evidence>
<organism evidence="18 19">
    <name type="scientific">Flavobacterium sufflavum</name>
    <dbReference type="NCBI Taxonomy" id="1921138"/>
    <lineage>
        <taxon>Bacteria</taxon>
        <taxon>Pseudomonadati</taxon>
        <taxon>Bacteroidota</taxon>
        <taxon>Flavobacteriia</taxon>
        <taxon>Flavobacteriales</taxon>
        <taxon>Flavobacteriaceae</taxon>
        <taxon>Flavobacterium</taxon>
    </lineage>
</organism>
<comment type="catalytic activity">
    <reaction evidence="1">
        <text>ATP + protein L-histidine = ADP + protein N-phospho-L-histidine.</text>
        <dbReference type="EC" id="2.7.13.3"/>
    </reaction>
</comment>
<dbReference type="Gene3D" id="1.10.287.130">
    <property type="match status" value="1"/>
</dbReference>
<dbReference type="SMART" id="SM00091">
    <property type="entry name" value="PAS"/>
    <property type="match status" value="3"/>
</dbReference>
<feature type="modified residue" description="4-aspartylphosphate" evidence="11">
    <location>
        <position position="1286"/>
    </location>
</feature>
<evidence type="ECO:0000256" key="4">
    <source>
        <dbReference type="ARBA" id="ARBA00022679"/>
    </source>
</evidence>
<dbReference type="SMART" id="SM00448">
    <property type="entry name" value="REC"/>
    <property type="match status" value="1"/>
</dbReference>
<evidence type="ECO:0000259" key="17">
    <source>
        <dbReference type="PROSITE" id="PS50113"/>
    </source>
</evidence>
<keyword evidence="4" id="KW-0808">Transferase</keyword>
<dbReference type="Gene3D" id="3.40.50.2300">
    <property type="match status" value="1"/>
</dbReference>
<evidence type="ECO:0000256" key="1">
    <source>
        <dbReference type="ARBA" id="ARBA00000085"/>
    </source>
</evidence>
<keyword evidence="12" id="KW-0175">Coiled coil</keyword>
<dbReference type="Proteomes" id="UP000285211">
    <property type="component" value="Unassembled WGS sequence"/>
</dbReference>
<dbReference type="EC" id="2.7.13.3" evidence="2"/>
<dbReference type="Pfam" id="PF00072">
    <property type="entry name" value="Response_reg"/>
    <property type="match status" value="1"/>
</dbReference>
<feature type="domain" description="PAC" evidence="17">
    <location>
        <begin position="429"/>
        <end position="481"/>
    </location>
</feature>
<keyword evidence="3 11" id="KW-0597">Phosphoprotein</keyword>
<keyword evidence="8" id="KW-0902">Two-component regulatory system</keyword>
<keyword evidence="13" id="KW-0812">Transmembrane</keyword>
<evidence type="ECO:0000256" key="11">
    <source>
        <dbReference type="PROSITE-ProRule" id="PRU00169"/>
    </source>
</evidence>
<dbReference type="Pfam" id="PF00512">
    <property type="entry name" value="HisKA"/>
    <property type="match status" value="1"/>
</dbReference>
<dbReference type="PROSITE" id="PS50112">
    <property type="entry name" value="PAS"/>
    <property type="match status" value="3"/>
</dbReference>
<keyword evidence="6" id="KW-0418">Kinase</keyword>
<evidence type="ECO:0000313" key="19">
    <source>
        <dbReference type="Proteomes" id="UP000285211"/>
    </source>
</evidence>
<dbReference type="GO" id="GO:0006355">
    <property type="term" value="P:regulation of DNA-templated transcription"/>
    <property type="evidence" value="ECO:0007669"/>
    <property type="project" value="InterPro"/>
</dbReference>
<evidence type="ECO:0000256" key="6">
    <source>
        <dbReference type="ARBA" id="ARBA00022777"/>
    </source>
</evidence>
<dbReference type="SMART" id="SM00086">
    <property type="entry name" value="PAC"/>
    <property type="match status" value="3"/>
</dbReference>
<evidence type="ECO:0000256" key="8">
    <source>
        <dbReference type="ARBA" id="ARBA00023012"/>
    </source>
</evidence>
<dbReference type="InterPro" id="IPR011006">
    <property type="entry name" value="CheY-like_superfamily"/>
</dbReference>
<evidence type="ECO:0000259" key="16">
    <source>
        <dbReference type="PROSITE" id="PS50112"/>
    </source>
</evidence>
<evidence type="ECO:0000256" key="13">
    <source>
        <dbReference type="SAM" id="Phobius"/>
    </source>
</evidence>
<dbReference type="CDD" id="cd00082">
    <property type="entry name" value="HisKA"/>
    <property type="match status" value="1"/>
</dbReference>
<proteinExistence type="predicted"/>
<dbReference type="PRINTS" id="PR00344">
    <property type="entry name" value="BCTRLSENSOR"/>
</dbReference>
<evidence type="ECO:0000256" key="10">
    <source>
        <dbReference type="ARBA" id="ARBA00068150"/>
    </source>
</evidence>
<keyword evidence="7" id="KW-0067">ATP-binding</keyword>
<dbReference type="GO" id="GO:0005524">
    <property type="term" value="F:ATP binding"/>
    <property type="evidence" value="ECO:0007669"/>
    <property type="project" value="UniProtKB-KW"/>
</dbReference>
<dbReference type="InterPro" id="IPR000700">
    <property type="entry name" value="PAS-assoc_C"/>
</dbReference>
<dbReference type="GO" id="GO:0000155">
    <property type="term" value="F:phosphorelay sensor kinase activity"/>
    <property type="evidence" value="ECO:0007669"/>
    <property type="project" value="InterPro"/>
</dbReference>
<feature type="domain" description="Histidine kinase" evidence="14">
    <location>
        <begin position="980"/>
        <end position="1202"/>
    </location>
</feature>
<evidence type="ECO:0000256" key="5">
    <source>
        <dbReference type="ARBA" id="ARBA00022741"/>
    </source>
</evidence>
<reference evidence="18 19" key="1">
    <citation type="submission" date="2019-01" db="EMBL/GenBank/DDBJ databases">
        <authorList>
            <person name="Chen W.-M."/>
        </authorList>
    </citation>
    <scope>NUCLEOTIDE SEQUENCE [LARGE SCALE GENOMIC DNA]</scope>
    <source>
        <strain evidence="18 19">BBQ-12</strain>
    </source>
</reference>
<dbReference type="InterPro" id="IPR029016">
    <property type="entry name" value="GAF-like_dom_sf"/>
</dbReference>
<feature type="domain" description="PAS" evidence="16">
    <location>
        <begin position="354"/>
        <end position="424"/>
    </location>
</feature>
<evidence type="ECO:0000256" key="9">
    <source>
        <dbReference type="ARBA" id="ARBA00064003"/>
    </source>
</evidence>
<evidence type="ECO:0000256" key="3">
    <source>
        <dbReference type="ARBA" id="ARBA00022553"/>
    </source>
</evidence>
<dbReference type="PROSITE" id="PS50113">
    <property type="entry name" value="PAC"/>
    <property type="match status" value="2"/>
</dbReference>
<dbReference type="InterPro" id="IPR004358">
    <property type="entry name" value="Sig_transdc_His_kin-like_C"/>
</dbReference>
<dbReference type="SUPFAM" id="SSF55874">
    <property type="entry name" value="ATPase domain of HSP90 chaperone/DNA topoisomerase II/histidine kinase"/>
    <property type="match status" value="1"/>
</dbReference>
<dbReference type="InterPro" id="IPR005467">
    <property type="entry name" value="His_kinase_dom"/>
</dbReference>
<comment type="caution">
    <text evidence="18">The sequence shown here is derived from an EMBL/GenBank/DDBJ whole genome shotgun (WGS) entry which is preliminary data.</text>
</comment>
<name>A0A437KL19_9FLAO</name>
<evidence type="ECO:0000259" key="14">
    <source>
        <dbReference type="PROSITE" id="PS50109"/>
    </source>
</evidence>
<evidence type="ECO:0000313" key="18">
    <source>
        <dbReference type="EMBL" id="RVT71745.1"/>
    </source>
</evidence>
<feature type="transmembrane region" description="Helical" evidence="13">
    <location>
        <begin position="191"/>
        <end position="209"/>
    </location>
</feature>
<feature type="domain" description="Response regulatory" evidence="15">
    <location>
        <begin position="1235"/>
        <end position="1353"/>
    </location>
</feature>
<dbReference type="InterPro" id="IPR001789">
    <property type="entry name" value="Sig_transdc_resp-reg_receiver"/>
</dbReference>
<dbReference type="Pfam" id="PF08447">
    <property type="entry name" value="PAS_3"/>
    <property type="match status" value="1"/>
</dbReference>
<dbReference type="InterPro" id="IPR013767">
    <property type="entry name" value="PAS_fold"/>
</dbReference>
<evidence type="ECO:0000256" key="2">
    <source>
        <dbReference type="ARBA" id="ARBA00012438"/>
    </source>
</evidence>
<dbReference type="CDD" id="cd17546">
    <property type="entry name" value="REC_hyHK_CKI1_RcsC-like"/>
    <property type="match status" value="1"/>
</dbReference>
<dbReference type="Pfam" id="PF02518">
    <property type="entry name" value="HATPase_c"/>
    <property type="match status" value="1"/>
</dbReference>
<dbReference type="SMART" id="SM00387">
    <property type="entry name" value="HATPase_c"/>
    <property type="match status" value="1"/>
</dbReference>
<dbReference type="SUPFAM" id="SSF47384">
    <property type="entry name" value="Homodimeric domain of signal transducing histidine kinase"/>
    <property type="match status" value="1"/>
</dbReference>